<evidence type="ECO:0000313" key="4">
    <source>
        <dbReference type="Proteomes" id="UP000095606"/>
    </source>
</evidence>
<keyword evidence="5" id="KW-1185">Reference proteome</keyword>
<dbReference type="RefSeq" id="WP_055271084.1">
    <property type="nucleotide sequence ID" value="NZ_CABMFH010000051.1"/>
</dbReference>
<dbReference type="AlphaFoldDB" id="A0A174TUH3"/>
<evidence type="ECO:0000259" key="1">
    <source>
        <dbReference type="Pfam" id="PF24793"/>
    </source>
</evidence>
<organism evidence="2 4">
    <name type="scientific">Bacteroides faecis</name>
    <dbReference type="NCBI Taxonomy" id="674529"/>
    <lineage>
        <taxon>Bacteria</taxon>
        <taxon>Pseudomonadati</taxon>
        <taxon>Bacteroidota</taxon>
        <taxon>Bacteroidia</taxon>
        <taxon>Bacteroidales</taxon>
        <taxon>Bacteroidaceae</taxon>
        <taxon>Bacteroides</taxon>
    </lineage>
</organism>
<accession>A0A174TUH3</accession>
<accession>A0A3E5FZQ0</accession>
<dbReference type="GeneID" id="69590832"/>
<reference evidence="2 4" key="1">
    <citation type="submission" date="2015-09" db="EMBL/GenBank/DDBJ databases">
        <authorList>
            <consortium name="Pathogen Informatics"/>
        </authorList>
    </citation>
    <scope>NUCLEOTIDE SEQUENCE [LARGE SCALE GENOMIC DNA]</scope>
    <source>
        <strain evidence="2 4">2789STDY5834846</strain>
    </source>
</reference>
<protein>
    <recommendedName>
        <fullName evidence="1">Glucosamine inositolphosphorylceramide transferase 1 N-terminal domain-containing protein</fullName>
    </recommendedName>
</protein>
<sequence>MNVLRKLYKELTSLHWEIGFLDNTFEGIVKGDELKLTLVTHNFPNSWFADPFILDVTEDTIIVLVEEVTKKISKGRISKLVIDRRNNYVIEKKVILERPGHLSFPIIYRKDDKIYVYPENSEDGVLNIYEYNPINDDMTLIHELSDKPLTDAVFTDLFGKPQLFTTQAEYANGFQLDQYEWSDTKQKFVYVTSNIFPERIARMAGYFFKVNGRVYRPAQESNTNYGHGISLQETSFVDGKWVFKEVRRMISPHFELRQSFHTLNSYKGVIVVDVLGKRYPLASKMVNAVAALVKRALKK</sequence>
<evidence type="ECO:0000313" key="5">
    <source>
        <dbReference type="Proteomes" id="UP001060104"/>
    </source>
</evidence>
<dbReference type="Proteomes" id="UP001060104">
    <property type="component" value="Chromosome"/>
</dbReference>
<name>A0A174TUH3_9BACE</name>
<dbReference type="EMBL" id="CZAE01000026">
    <property type="protein sequence ID" value="CUQ11508.1"/>
    <property type="molecule type" value="Genomic_DNA"/>
</dbReference>
<dbReference type="EMBL" id="CP103141">
    <property type="protein sequence ID" value="UVQ72628.1"/>
    <property type="molecule type" value="Genomic_DNA"/>
</dbReference>
<evidence type="ECO:0000313" key="2">
    <source>
        <dbReference type="EMBL" id="CUQ11508.1"/>
    </source>
</evidence>
<proteinExistence type="predicted"/>
<reference evidence="3" key="2">
    <citation type="submission" date="2022-08" db="EMBL/GenBank/DDBJ databases">
        <title>Genome Sequencing of Bacteroides fragilis Group Isolates with Nanopore Technology.</title>
        <authorList>
            <person name="Tisza M.J."/>
            <person name="Smith D."/>
            <person name="Dekker J.P."/>
        </authorList>
    </citation>
    <scope>NUCLEOTIDE SEQUENCE</scope>
    <source>
        <strain evidence="3">BFG-527</strain>
    </source>
</reference>
<gene>
    <name evidence="2" type="ORF">ERS852461_04256</name>
    <name evidence="3" type="ORF">NXY30_16290</name>
</gene>
<dbReference type="Proteomes" id="UP000095606">
    <property type="component" value="Unassembled WGS sequence"/>
</dbReference>
<evidence type="ECO:0000313" key="3">
    <source>
        <dbReference type="EMBL" id="UVQ72628.1"/>
    </source>
</evidence>
<dbReference type="InterPro" id="IPR056442">
    <property type="entry name" value="GINT1_N"/>
</dbReference>
<dbReference type="Pfam" id="PF24793">
    <property type="entry name" value="GINT1_N"/>
    <property type="match status" value="1"/>
</dbReference>
<feature type="domain" description="Glucosamine inositolphosphorylceramide transferase 1 N-terminal" evidence="1">
    <location>
        <begin position="40"/>
        <end position="268"/>
    </location>
</feature>